<feature type="transmembrane region" description="Helical" evidence="7">
    <location>
        <begin position="13"/>
        <end position="33"/>
    </location>
</feature>
<proteinExistence type="inferred from homology"/>
<feature type="transmembrane region" description="Helical" evidence="7">
    <location>
        <begin position="117"/>
        <end position="142"/>
    </location>
</feature>
<feature type="transmembrane region" description="Helical" evidence="7">
    <location>
        <begin position="86"/>
        <end position="105"/>
    </location>
</feature>
<keyword evidence="6 7" id="KW-0472">Membrane</keyword>
<name>A0A2S6HMI4_9FIRM</name>
<reference evidence="8 9" key="1">
    <citation type="submission" date="2018-02" db="EMBL/GenBank/DDBJ databases">
        <title>Genomic Encyclopedia of Archaeal and Bacterial Type Strains, Phase II (KMG-II): from individual species to whole genera.</title>
        <authorList>
            <person name="Goeker M."/>
        </authorList>
    </citation>
    <scope>NUCLEOTIDE SEQUENCE [LARGE SCALE GENOMIC DNA]</scope>
    <source>
        <strain evidence="8 9">DSM 3808</strain>
    </source>
</reference>
<dbReference type="RefSeq" id="WP_104438996.1">
    <property type="nucleotide sequence ID" value="NZ_PTJA01000014.1"/>
</dbReference>
<feature type="transmembrane region" description="Helical" evidence="7">
    <location>
        <begin position="162"/>
        <end position="184"/>
    </location>
</feature>
<evidence type="ECO:0000256" key="1">
    <source>
        <dbReference type="ARBA" id="ARBA00007150"/>
    </source>
</evidence>
<evidence type="ECO:0000313" key="8">
    <source>
        <dbReference type="EMBL" id="PPK78591.1"/>
    </source>
</evidence>
<dbReference type="NCBIfam" id="TIGR00544">
    <property type="entry name" value="lgt"/>
    <property type="match status" value="1"/>
</dbReference>
<keyword evidence="5 7" id="KW-1133">Transmembrane helix</keyword>
<dbReference type="EC" id="2.5.1.145" evidence="7"/>
<dbReference type="OrthoDB" id="9809773at2"/>
<evidence type="ECO:0000256" key="7">
    <source>
        <dbReference type="HAMAP-Rule" id="MF_01147"/>
    </source>
</evidence>
<dbReference type="HAMAP" id="MF_01147">
    <property type="entry name" value="Lgt"/>
    <property type="match status" value="1"/>
</dbReference>
<dbReference type="PANTHER" id="PTHR30589:SF0">
    <property type="entry name" value="PHOSPHATIDYLGLYCEROL--PROLIPOPROTEIN DIACYLGLYCERYL TRANSFERASE"/>
    <property type="match status" value="1"/>
</dbReference>
<feature type="transmembrane region" description="Helical" evidence="7">
    <location>
        <begin position="45"/>
        <end position="66"/>
    </location>
</feature>
<dbReference type="AlphaFoldDB" id="A0A2S6HMI4"/>
<sequence length="253" mass="27335">MYNDLFSIGGFTFHGYGLMIGIGIAAAYLTAEYRAKKAGLEPDHLFYLLILGAGGGLVCAKLLYYVTILDEIRSNPRLLLDISTGFVVYGGIIGGIGAGFIYCRIKKISPIRYLDLVVPSIALAQGFGRIGCLLAGCCYGRQTSGPFSITFQSSQFAPNGIPLLPTQIVSSVFDFANFLVLLALARNNPPAGRVSAFYLIFYSLGRFAIEFYRGDLIRGSVGSLSTSQFISLFVALAGFILLWKSGKNKNQLS</sequence>
<comment type="pathway">
    <text evidence="7">Protein modification; lipoprotein biosynthesis (diacylglyceryl transfer).</text>
</comment>
<evidence type="ECO:0000256" key="6">
    <source>
        <dbReference type="ARBA" id="ARBA00023136"/>
    </source>
</evidence>
<keyword evidence="9" id="KW-1185">Reference proteome</keyword>
<evidence type="ECO:0000256" key="4">
    <source>
        <dbReference type="ARBA" id="ARBA00022692"/>
    </source>
</evidence>
<dbReference type="InterPro" id="IPR001640">
    <property type="entry name" value="Lgt"/>
</dbReference>
<feature type="binding site" evidence="7">
    <location>
        <position position="129"/>
    </location>
    <ligand>
        <name>a 1,2-diacyl-sn-glycero-3-phospho-(1'-sn-glycerol)</name>
        <dbReference type="ChEBI" id="CHEBI:64716"/>
    </ligand>
</feature>
<keyword evidence="8" id="KW-0449">Lipoprotein</keyword>
<feature type="transmembrane region" description="Helical" evidence="7">
    <location>
        <begin position="196"/>
        <end position="212"/>
    </location>
</feature>
<keyword evidence="4 7" id="KW-0812">Transmembrane</keyword>
<dbReference type="Pfam" id="PF01790">
    <property type="entry name" value="LGT"/>
    <property type="match status" value="1"/>
</dbReference>
<comment type="subcellular location">
    <subcellularLocation>
        <location evidence="7">Cell membrane</location>
        <topology evidence="7">Multi-pass membrane protein</topology>
    </subcellularLocation>
</comment>
<feature type="transmembrane region" description="Helical" evidence="7">
    <location>
        <begin position="224"/>
        <end position="243"/>
    </location>
</feature>
<evidence type="ECO:0000256" key="3">
    <source>
        <dbReference type="ARBA" id="ARBA00022679"/>
    </source>
</evidence>
<dbReference type="Proteomes" id="UP000237749">
    <property type="component" value="Unassembled WGS sequence"/>
</dbReference>
<accession>A0A2S6HMI4</accession>
<dbReference type="GO" id="GO:0042158">
    <property type="term" value="P:lipoprotein biosynthetic process"/>
    <property type="evidence" value="ECO:0007669"/>
    <property type="project" value="UniProtKB-UniRule"/>
</dbReference>
<comment type="caution">
    <text evidence="8">The sequence shown here is derived from an EMBL/GenBank/DDBJ whole genome shotgun (WGS) entry which is preliminary data.</text>
</comment>
<dbReference type="EMBL" id="PTJA01000014">
    <property type="protein sequence ID" value="PPK78591.1"/>
    <property type="molecule type" value="Genomic_DNA"/>
</dbReference>
<keyword evidence="3 7" id="KW-0808">Transferase</keyword>
<keyword evidence="2 7" id="KW-1003">Cell membrane</keyword>
<dbReference type="UniPathway" id="UPA00664"/>
<evidence type="ECO:0000256" key="5">
    <source>
        <dbReference type="ARBA" id="ARBA00022989"/>
    </source>
</evidence>
<comment type="similarity">
    <text evidence="1 7">Belongs to the Lgt family.</text>
</comment>
<evidence type="ECO:0000313" key="9">
    <source>
        <dbReference type="Proteomes" id="UP000237749"/>
    </source>
</evidence>
<dbReference type="GO" id="GO:0005886">
    <property type="term" value="C:plasma membrane"/>
    <property type="evidence" value="ECO:0007669"/>
    <property type="project" value="UniProtKB-SubCell"/>
</dbReference>
<dbReference type="PANTHER" id="PTHR30589">
    <property type="entry name" value="PROLIPOPROTEIN DIACYLGLYCERYL TRANSFERASE"/>
    <property type="match status" value="1"/>
</dbReference>
<gene>
    <name evidence="7" type="primary">lgt</name>
    <name evidence="8" type="ORF">BXY41_11494</name>
</gene>
<evidence type="ECO:0000256" key="2">
    <source>
        <dbReference type="ARBA" id="ARBA00022475"/>
    </source>
</evidence>
<comment type="function">
    <text evidence="7">Catalyzes the transfer of the diacylglyceryl group from phosphatidylglycerol to the sulfhydryl group of the N-terminal cysteine of a prolipoprotein, the first step in the formation of mature lipoproteins.</text>
</comment>
<organism evidence="8 9">
    <name type="scientific">Lacrimispora xylanisolvens</name>
    <dbReference type="NCBI Taxonomy" id="384636"/>
    <lineage>
        <taxon>Bacteria</taxon>
        <taxon>Bacillati</taxon>
        <taxon>Bacillota</taxon>
        <taxon>Clostridia</taxon>
        <taxon>Lachnospirales</taxon>
        <taxon>Lachnospiraceae</taxon>
        <taxon>Lacrimispora</taxon>
    </lineage>
</organism>
<comment type="catalytic activity">
    <reaction evidence="7">
        <text>L-cysteinyl-[prolipoprotein] + a 1,2-diacyl-sn-glycero-3-phospho-(1'-sn-glycerol) = an S-1,2-diacyl-sn-glyceryl-L-cysteinyl-[prolipoprotein] + sn-glycerol 1-phosphate + H(+)</text>
        <dbReference type="Rhea" id="RHEA:56712"/>
        <dbReference type="Rhea" id="RHEA-COMP:14679"/>
        <dbReference type="Rhea" id="RHEA-COMP:14680"/>
        <dbReference type="ChEBI" id="CHEBI:15378"/>
        <dbReference type="ChEBI" id="CHEBI:29950"/>
        <dbReference type="ChEBI" id="CHEBI:57685"/>
        <dbReference type="ChEBI" id="CHEBI:64716"/>
        <dbReference type="ChEBI" id="CHEBI:140658"/>
        <dbReference type="EC" id="2.5.1.145"/>
    </reaction>
</comment>
<dbReference type="GO" id="GO:0008961">
    <property type="term" value="F:phosphatidylglycerol-prolipoprotein diacylglyceryl transferase activity"/>
    <property type="evidence" value="ECO:0007669"/>
    <property type="project" value="UniProtKB-UniRule"/>
</dbReference>
<protein>
    <recommendedName>
        <fullName evidence="7">Phosphatidylglycerol--prolipoprotein diacylglyceryl transferase</fullName>
        <ecNumber evidence="7">2.5.1.145</ecNumber>
    </recommendedName>
</protein>